<gene>
    <name evidence="1" type="ORF">SDC9_21029</name>
</gene>
<comment type="caution">
    <text evidence="1">The sequence shown here is derived from an EMBL/GenBank/DDBJ whole genome shotgun (WGS) entry which is preliminary data.</text>
</comment>
<evidence type="ECO:0008006" key="2">
    <source>
        <dbReference type="Google" id="ProtNLM"/>
    </source>
</evidence>
<dbReference type="AlphaFoldDB" id="A0A644U8D2"/>
<protein>
    <recommendedName>
        <fullName evidence="2">VRR-NUC domain-containing protein</fullName>
    </recommendedName>
</protein>
<sequence>MNALSQLRQLAIESCRIKHISYPENLTLPIKSYSDKTAAGLTRCIIDFIRLKGFQAERISTTGRPIDRRQVVKNVIGQQRVIGSLEWIPGTGTNGSADISATIQSLSVKIEVKCKATGDNYQSAAQKYHQQQVEAAGGLYCIARDFQSFYDWYFQTFEKGVNHDK</sequence>
<organism evidence="1">
    <name type="scientific">bioreactor metagenome</name>
    <dbReference type="NCBI Taxonomy" id="1076179"/>
    <lineage>
        <taxon>unclassified sequences</taxon>
        <taxon>metagenomes</taxon>
        <taxon>ecological metagenomes</taxon>
    </lineage>
</organism>
<dbReference type="EMBL" id="VSSQ01000086">
    <property type="protein sequence ID" value="MPL75207.1"/>
    <property type="molecule type" value="Genomic_DNA"/>
</dbReference>
<reference evidence="1" key="1">
    <citation type="submission" date="2019-08" db="EMBL/GenBank/DDBJ databases">
        <authorList>
            <person name="Kucharzyk K."/>
            <person name="Murdoch R.W."/>
            <person name="Higgins S."/>
            <person name="Loffler F."/>
        </authorList>
    </citation>
    <scope>NUCLEOTIDE SEQUENCE</scope>
</reference>
<proteinExistence type="predicted"/>
<accession>A0A644U8D2</accession>
<name>A0A644U8D2_9ZZZZ</name>
<evidence type="ECO:0000313" key="1">
    <source>
        <dbReference type="EMBL" id="MPL75207.1"/>
    </source>
</evidence>